<proteinExistence type="inferred from homology"/>
<keyword evidence="5" id="KW-0966">Cell projection</keyword>
<evidence type="ECO:0000256" key="3">
    <source>
        <dbReference type="ARBA" id="ARBA00022845"/>
    </source>
</evidence>
<dbReference type="RefSeq" id="WP_197356523.1">
    <property type="nucleotide sequence ID" value="NZ_CP036298.1"/>
</dbReference>
<sequence length="147" mass="16135">MLVQTSRFGNVEASHEDILIFPQGLIGFESSRQWLILPDPENQEVAWLQSVAQTQVALPLVSPRKFATDYKVNIGKRQLAPLKLRNTDRVFIFNVVSKSGKTLTANLRSPIVINLTARLACQVITSDALPLALPISLGSTPAIRMAA</sequence>
<reference evidence="5 6" key="1">
    <citation type="submission" date="2019-02" db="EMBL/GenBank/DDBJ databases">
        <title>Deep-cultivation of Planctomycetes and their phenomic and genomic characterization uncovers novel biology.</title>
        <authorList>
            <person name="Wiegand S."/>
            <person name="Jogler M."/>
            <person name="Boedeker C."/>
            <person name="Pinto D."/>
            <person name="Vollmers J."/>
            <person name="Rivas-Marin E."/>
            <person name="Kohn T."/>
            <person name="Peeters S.H."/>
            <person name="Heuer A."/>
            <person name="Rast P."/>
            <person name="Oberbeckmann S."/>
            <person name="Bunk B."/>
            <person name="Jeske O."/>
            <person name="Meyerdierks A."/>
            <person name="Storesund J.E."/>
            <person name="Kallscheuer N."/>
            <person name="Luecker S."/>
            <person name="Lage O.M."/>
            <person name="Pohl T."/>
            <person name="Merkel B.J."/>
            <person name="Hornburger P."/>
            <person name="Mueller R.-W."/>
            <person name="Bruemmer F."/>
            <person name="Labrenz M."/>
            <person name="Spormann A.M."/>
            <person name="Op den Camp H."/>
            <person name="Overmann J."/>
            <person name="Amann R."/>
            <person name="Jetten M.S.M."/>
            <person name="Mascher T."/>
            <person name="Medema M.H."/>
            <person name="Devos D.P."/>
            <person name="Kaster A.-K."/>
            <person name="Ovreas L."/>
            <person name="Rohde M."/>
            <person name="Galperin M.Y."/>
            <person name="Jogler C."/>
        </authorList>
    </citation>
    <scope>NUCLEOTIDE SEQUENCE [LARGE SCALE GENOMIC DNA]</scope>
    <source>
        <strain evidence="5 6">Q31a</strain>
    </source>
</reference>
<keyword evidence="2 4" id="KW-1005">Bacterial flagellum biogenesis</keyword>
<evidence type="ECO:0000313" key="6">
    <source>
        <dbReference type="Proteomes" id="UP000318017"/>
    </source>
</evidence>
<dbReference type="HAMAP" id="MF_01185">
    <property type="entry name" value="FliW"/>
    <property type="match status" value="1"/>
</dbReference>
<comment type="similarity">
    <text evidence="4">Belongs to the FliW family.</text>
</comment>
<keyword evidence="3 4" id="KW-0810">Translation regulation</keyword>
<keyword evidence="6" id="KW-1185">Reference proteome</keyword>
<dbReference type="Pfam" id="PF02623">
    <property type="entry name" value="FliW"/>
    <property type="match status" value="1"/>
</dbReference>
<dbReference type="SUPFAM" id="SSF141457">
    <property type="entry name" value="BH3618-like"/>
    <property type="match status" value="1"/>
</dbReference>
<dbReference type="KEGG" id="ahel:Q31a_19890"/>
<dbReference type="Proteomes" id="UP000318017">
    <property type="component" value="Chromosome"/>
</dbReference>
<dbReference type="EMBL" id="CP036298">
    <property type="protein sequence ID" value="QDV23684.1"/>
    <property type="molecule type" value="Genomic_DNA"/>
</dbReference>
<protein>
    <recommendedName>
        <fullName evidence="4">Flagellar assembly factor FliW</fullName>
    </recommendedName>
</protein>
<comment type="subunit">
    <text evidence="4">Interacts with translational regulator CsrA and flagellin(s).</text>
</comment>
<keyword evidence="5" id="KW-0282">Flagellum</keyword>
<keyword evidence="1 4" id="KW-0963">Cytoplasm</keyword>
<keyword evidence="5" id="KW-0969">Cilium</keyword>
<evidence type="ECO:0000256" key="1">
    <source>
        <dbReference type="ARBA" id="ARBA00022490"/>
    </source>
</evidence>
<dbReference type="InterPro" id="IPR024046">
    <property type="entry name" value="Flagellar_assmbl_FliW_dom_sf"/>
</dbReference>
<evidence type="ECO:0000256" key="2">
    <source>
        <dbReference type="ARBA" id="ARBA00022795"/>
    </source>
</evidence>
<comment type="function">
    <text evidence="4">Acts as an anti-CsrA protein, binds CsrA and prevents it from repressing translation of its target genes, one of which is flagellin. Binds to flagellin and participates in the assembly of the flagellum.</text>
</comment>
<dbReference type="GO" id="GO:0044780">
    <property type="term" value="P:bacterial-type flagellum assembly"/>
    <property type="evidence" value="ECO:0007669"/>
    <property type="project" value="UniProtKB-UniRule"/>
</dbReference>
<accession>A0A518G510</accession>
<dbReference type="GO" id="GO:0006417">
    <property type="term" value="P:regulation of translation"/>
    <property type="evidence" value="ECO:0007669"/>
    <property type="project" value="UniProtKB-KW"/>
</dbReference>
<dbReference type="InterPro" id="IPR003775">
    <property type="entry name" value="Flagellar_assembly_factor_FliW"/>
</dbReference>
<evidence type="ECO:0000256" key="4">
    <source>
        <dbReference type="HAMAP-Rule" id="MF_01185"/>
    </source>
</evidence>
<gene>
    <name evidence="4 5" type="primary">fliW</name>
    <name evidence="5" type="ORF">Q31a_19890</name>
</gene>
<dbReference type="GO" id="GO:0005737">
    <property type="term" value="C:cytoplasm"/>
    <property type="evidence" value="ECO:0007669"/>
    <property type="project" value="UniProtKB-SubCell"/>
</dbReference>
<evidence type="ECO:0000313" key="5">
    <source>
        <dbReference type="EMBL" id="QDV23684.1"/>
    </source>
</evidence>
<organism evidence="5 6">
    <name type="scientific">Aureliella helgolandensis</name>
    <dbReference type="NCBI Taxonomy" id="2527968"/>
    <lineage>
        <taxon>Bacteria</taxon>
        <taxon>Pseudomonadati</taxon>
        <taxon>Planctomycetota</taxon>
        <taxon>Planctomycetia</taxon>
        <taxon>Pirellulales</taxon>
        <taxon>Pirellulaceae</taxon>
        <taxon>Aureliella</taxon>
    </lineage>
</organism>
<dbReference type="AlphaFoldDB" id="A0A518G510"/>
<dbReference type="PANTHER" id="PTHR39190:SF1">
    <property type="entry name" value="FLAGELLAR ASSEMBLY FACTOR FLIW"/>
    <property type="match status" value="1"/>
</dbReference>
<name>A0A518G510_9BACT</name>
<comment type="subcellular location">
    <subcellularLocation>
        <location evidence="4">Cytoplasm</location>
    </subcellularLocation>
</comment>
<dbReference type="PANTHER" id="PTHR39190">
    <property type="entry name" value="FLAGELLAR ASSEMBLY FACTOR FLIW"/>
    <property type="match status" value="1"/>
</dbReference>
<keyword evidence="4" id="KW-0143">Chaperone</keyword>
<dbReference type="Gene3D" id="2.30.290.10">
    <property type="entry name" value="BH3618-like"/>
    <property type="match status" value="1"/>
</dbReference>